<sequence length="185" mass="20392">MAVCITLPTGCVMMQEQTYAHLHGLVLNMSGSPQPRCSTLHRGLLPALQLQAAVRAKTVASLSTEDGCVPQHPHMRRPADRRTAGGPLGGRDAHKADAMVGVRPWRPSRAIARAARGFENTPLQEIKPQYRAWRRSNTEHVDEHVNEHVDSCSQVVRGEELKAIYNGTTPRPSLPGRGPRVHQPR</sequence>
<protein>
    <submittedName>
        <fullName evidence="2">Uncharacterized protein</fullName>
    </submittedName>
</protein>
<reference evidence="2" key="1">
    <citation type="submission" date="2023-04" db="EMBL/GenBank/DDBJ databases">
        <authorList>
            <consortium name="ELIXIR-Norway"/>
        </authorList>
    </citation>
    <scope>NUCLEOTIDE SEQUENCE [LARGE SCALE GENOMIC DNA]</scope>
</reference>
<gene>
    <name evidence="2" type="ORF">MRATA1EN1_LOCUS20303</name>
</gene>
<evidence type="ECO:0000256" key="1">
    <source>
        <dbReference type="SAM" id="MobiDB-lite"/>
    </source>
</evidence>
<name>A0ABN8ZEB5_RANTA</name>
<evidence type="ECO:0000313" key="2">
    <source>
        <dbReference type="EMBL" id="CAI9171341.1"/>
    </source>
</evidence>
<proteinExistence type="predicted"/>
<dbReference type="EMBL" id="OX459966">
    <property type="protein sequence ID" value="CAI9171341.1"/>
    <property type="molecule type" value="Genomic_DNA"/>
</dbReference>
<keyword evidence="3" id="KW-1185">Reference proteome</keyword>
<feature type="region of interest" description="Disordered" evidence="1">
    <location>
        <begin position="166"/>
        <end position="185"/>
    </location>
</feature>
<evidence type="ECO:0000313" key="3">
    <source>
        <dbReference type="Proteomes" id="UP001176941"/>
    </source>
</evidence>
<organism evidence="2 3">
    <name type="scientific">Rangifer tarandus platyrhynchus</name>
    <name type="common">Svalbard reindeer</name>
    <dbReference type="NCBI Taxonomy" id="3082113"/>
    <lineage>
        <taxon>Eukaryota</taxon>
        <taxon>Metazoa</taxon>
        <taxon>Chordata</taxon>
        <taxon>Craniata</taxon>
        <taxon>Vertebrata</taxon>
        <taxon>Euteleostomi</taxon>
        <taxon>Mammalia</taxon>
        <taxon>Eutheria</taxon>
        <taxon>Laurasiatheria</taxon>
        <taxon>Artiodactyla</taxon>
        <taxon>Ruminantia</taxon>
        <taxon>Pecora</taxon>
        <taxon>Cervidae</taxon>
        <taxon>Odocoileinae</taxon>
        <taxon>Rangifer</taxon>
    </lineage>
</organism>
<dbReference type="Proteomes" id="UP001176941">
    <property type="component" value="Chromosome 30"/>
</dbReference>
<accession>A0ABN8ZEB5</accession>
<feature type="region of interest" description="Disordered" evidence="1">
    <location>
        <begin position="64"/>
        <end position="94"/>
    </location>
</feature>